<dbReference type="OrthoDB" id="201656at2759"/>
<feature type="region of interest" description="Disordered" evidence="1">
    <location>
        <begin position="1"/>
        <end position="22"/>
    </location>
</feature>
<keyword evidence="3" id="KW-1185">Reference proteome</keyword>
<dbReference type="Gene3D" id="3.90.180.10">
    <property type="entry name" value="Medium-chain alcohol dehydrogenases, catalytic domain"/>
    <property type="match status" value="1"/>
</dbReference>
<comment type="caution">
    <text evidence="2">The sequence shown here is derived from an EMBL/GenBank/DDBJ whole genome shotgun (WGS) entry which is preliminary data.</text>
</comment>
<proteinExistence type="predicted"/>
<gene>
    <name evidence="2" type="ORF">AWRI4233_LOCUS359</name>
</gene>
<sequence>MPQTETAIDSPRIKTRRADSPLENELPLQQNVALLQAARERLVLTQSYPVPYTTKGDELVVEIRAIGLNPVDWKSMYASLGAARRTWLMQI</sequence>
<reference evidence="2" key="1">
    <citation type="submission" date="2020-06" db="EMBL/GenBank/DDBJ databases">
        <authorList>
            <person name="Onetto C."/>
        </authorList>
    </citation>
    <scope>NUCLEOTIDE SEQUENCE</scope>
</reference>
<dbReference type="Proteomes" id="UP000714618">
    <property type="component" value="Unassembled WGS sequence"/>
</dbReference>
<accession>A0A9N8JIQ4</accession>
<dbReference type="EMBL" id="CAIJEO010000002">
    <property type="protein sequence ID" value="CAD0085757.1"/>
    <property type="molecule type" value="Genomic_DNA"/>
</dbReference>
<evidence type="ECO:0000256" key="1">
    <source>
        <dbReference type="SAM" id="MobiDB-lite"/>
    </source>
</evidence>
<evidence type="ECO:0000313" key="3">
    <source>
        <dbReference type="Proteomes" id="UP000714618"/>
    </source>
</evidence>
<name>A0A9N8JIQ4_9PEZI</name>
<organism evidence="2 3">
    <name type="scientific">Aureobasidium mustum</name>
    <dbReference type="NCBI Taxonomy" id="2773714"/>
    <lineage>
        <taxon>Eukaryota</taxon>
        <taxon>Fungi</taxon>
        <taxon>Dikarya</taxon>
        <taxon>Ascomycota</taxon>
        <taxon>Pezizomycotina</taxon>
        <taxon>Dothideomycetes</taxon>
        <taxon>Dothideomycetidae</taxon>
        <taxon>Dothideales</taxon>
        <taxon>Saccotheciaceae</taxon>
        <taxon>Aureobasidium</taxon>
    </lineage>
</organism>
<evidence type="ECO:0000313" key="2">
    <source>
        <dbReference type="EMBL" id="CAD0085757.1"/>
    </source>
</evidence>
<protein>
    <submittedName>
        <fullName evidence="2">Uncharacterized protein</fullName>
    </submittedName>
</protein>
<dbReference type="AlphaFoldDB" id="A0A9N8JIQ4"/>